<dbReference type="Proteomes" id="UP000620559">
    <property type="component" value="Unassembled WGS sequence"/>
</dbReference>
<protein>
    <submittedName>
        <fullName evidence="1">Uncharacterized protein</fullName>
    </submittedName>
</protein>
<comment type="caution">
    <text evidence="1">The sequence shown here is derived from an EMBL/GenBank/DDBJ whole genome shotgun (WGS) entry which is preliminary data.</text>
</comment>
<organism evidence="1 2">
    <name type="scientific">Plectonema cf. radiosum LEGE 06105</name>
    <dbReference type="NCBI Taxonomy" id="945769"/>
    <lineage>
        <taxon>Bacteria</taxon>
        <taxon>Bacillati</taxon>
        <taxon>Cyanobacteriota</taxon>
        <taxon>Cyanophyceae</taxon>
        <taxon>Oscillatoriophycideae</taxon>
        <taxon>Oscillatoriales</taxon>
        <taxon>Microcoleaceae</taxon>
        <taxon>Plectonema</taxon>
    </lineage>
</organism>
<dbReference type="RefSeq" id="WP_228060165.1">
    <property type="nucleotide sequence ID" value="NZ_JADEWL010000197.1"/>
</dbReference>
<gene>
    <name evidence="1" type="ORF">IQ247_29395</name>
</gene>
<dbReference type="AlphaFoldDB" id="A0A8J7K486"/>
<sequence length="74" mass="8641">MDELMNCDYPIPDPAWDYSEIYNQLQKSKSKLEQLIKYMSDIENATTESDSIIKEQINDIGLILNSTQRMIDHT</sequence>
<evidence type="ECO:0000313" key="2">
    <source>
        <dbReference type="Proteomes" id="UP000620559"/>
    </source>
</evidence>
<accession>A0A8J7K486</accession>
<reference evidence="1" key="1">
    <citation type="submission" date="2020-10" db="EMBL/GenBank/DDBJ databases">
        <authorList>
            <person name="Castelo-Branco R."/>
            <person name="Eusebio N."/>
            <person name="Adriana R."/>
            <person name="Vieira A."/>
            <person name="Brugerolle De Fraissinette N."/>
            <person name="Rezende De Castro R."/>
            <person name="Schneider M.P."/>
            <person name="Vasconcelos V."/>
            <person name="Leao P.N."/>
        </authorList>
    </citation>
    <scope>NUCLEOTIDE SEQUENCE</scope>
    <source>
        <strain evidence="1">LEGE 06105</strain>
    </source>
</reference>
<proteinExistence type="predicted"/>
<evidence type="ECO:0000313" key="1">
    <source>
        <dbReference type="EMBL" id="MBE9216721.1"/>
    </source>
</evidence>
<name>A0A8J7K486_9CYAN</name>
<dbReference type="EMBL" id="JADEWL010000197">
    <property type="protein sequence ID" value="MBE9216721.1"/>
    <property type="molecule type" value="Genomic_DNA"/>
</dbReference>
<keyword evidence="2" id="KW-1185">Reference proteome</keyword>